<dbReference type="InterPro" id="IPR006143">
    <property type="entry name" value="RND_pump_MFP"/>
</dbReference>
<evidence type="ECO:0000256" key="4">
    <source>
        <dbReference type="SAM" id="Coils"/>
    </source>
</evidence>
<dbReference type="InterPro" id="IPR058792">
    <property type="entry name" value="Beta-barrel_RND_2"/>
</dbReference>
<dbReference type="PANTHER" id="PTHR32347:SF14">
    <property type="entry name" value="EFFLUX SYSTEM COMPONENT YKNX-RELATED"/>
    <property type="match status" value="1"/>
</dbReference>
<dbReference type="RefSeq" id="WP_150091266.1">
    <property type="nucleotide sequence ID" value="NZ_VWXX01000005.1"/>
</dbReference>
<keyword evidence="5" id="KW-0812">Transmembrane</keyword>
<dbReference type="SUPFAM" id="SSF111369">
    <property type="entry name" value="HlyD-like secretion proteins"/>
    <property type="match status" value="1"/>
</dbReference>
<dbReference type="Pfam" id="PF25973">
    <property type="entry name" value="BSH_CzcB"/>
    <property type="match status" value="1"/>
</dbReference>
<evidence type="ECO:0000256" key="2">
    <source>
        <dbReference type="ARBA" id="ARBA00009477"/>
    </source>
</evidence>
<dbReference type="Gene3D" id="2.40.30.170">
    <property type="match status" value="1"/>
</dbReference>
<dbReference type="Pfam" id="PF25954">
    <property type="entry name" value="Beta-barrel_RND_2"/>
    <property type="match status" value="1"/>
</dbReference>
<dbReference type="InterPro" id="IPR058647">
    <property type="entry name" value="BSH_CzcB-like"/>
</dbReference>
<dbReference type="Proteomes" id="UP000322981">
    <property type="component" value="Unassembled WGS sequence"/>
</dbReference>
<evidence type="ECO:0000256" key="5">
    <source>
        <dbReference type="SAM" id="Phobius"/>
    </source>
</evidence>
<dbReference type="OrthoDB" id="9791520at2"/>
<keyword evidence="9" id="KW-1185">Reference proteome</keyword>
<evidence type="ECO:0000313" key="9">
    <source>
        <dbReference type="Proteomes" id="UP000322981"/>
    </source>
</evidence>
<dbReference type="NCBIfam" id="TIGR01730">
    <property type="entry name" value="RND_mfp"/>
    <property type="match status" value="1"/>
</dbReference>
<evidence type="ECO:0000313" key="8">
    <source>
        <dbReference type="EMBL" id="KAA6186275.1"/>
    </source>
</evidence>
<evidence type="ECO:0000256" key="1">
    <source>
        <dbReference type="ARBA" id="ARBA00004196"/>
    </source>
</evidence>
<keyword evidence="3 4" id="KW-0175">Coiled coil</keyword>
<dbReference type="GO" id="GO:0022857">
    <property type="term" value="F:transmembrane transporter activity"/>
    <property type="evidence" value="ECO:0007669"/>
    <property type="project" value="InterPro"/>
</dbReference>
<gene>
    <name evidence="8" type="ORF">F2Q65_05605</name>
</gene>
<evidence type="ECO:0000259" key="7">
    <source>
        <dbReference type="Pfam" id="PF25973"/>
    </source>
</evidence>
<keyword evidence="5" id="KW-0472">Membrane</keyword>
<dbReference type="InterPro" id="IPR050465">
    <property type="entry name" value="UPF0194_transport"/>
</dbReference>
<dbReference type="EMBL" id="VWXX01000005">
    <property type="protein sequence ID" value="KAA6186275.1"/>
    <property type="molecule type" value="Genomic_DNA"/>
</dbReference>
<feature type="domain" description="CzcB-like barrel-sandwich hybrid" evidence="7">
    <location>
        <begin position="82"/>
        <end position="228"/>
    </location>
</feature>
<dbReference type="AlphaFoldDB" id="A0A5M8FS98"/>
<evidence type="ECO:0000259" key="6">
    <source>
        <dbReference type="Pfam" id="PF25954"/>
    </source>
</evidence>
<comment type="caution">
    <text evidence="8">The sequence shown here is derived from an EMBL/GenBank/DDBJ whole genome shotgun (WGS) entry which is preliminary data.</text>
</comment>
<feature type="transmembrane region" description="Helical" evidence="5">
    <location>
        <begin position="27"/>
        <end position="46"/>
    </location>
</feature>
<dbReference type="Gene3D" id="2.40.50.100">
    <property type="match status" value="1"/>
</dbReference>
<dbReference type="GO" id="GO:0016020">
    <property type="term" value="C:membrane"/>
    <property type="evidence" value="ECO:0007669"/>
    <property type="project" value="InterPro"/>
</dbReference>
<keyword evidence="5" id="KW-1133">Transmembrane helix</keyword>
<feature type="coiled-coil region" evidence="4">
    <location>
        <begin position="173"/>
        <end position="200"/>
    </location>
</feature>
<reference evidence="8 9" key="1">
    <citation type="submission" date="2019-09" db="EMBL/GenBank/DDBJ databases">
        <title>Whole-genome sequence of the purple sulfur bacterium Thiohalocapsa marina DSM 19078.</title>
        <authorList>
            <person name="Kyndt J.A."/>
            <person name="Meyer T.E."/>
        </authorList>
    </citation>
    <scope>NUCLEOTIDE SEQUENCE [LARGE SCALE GENOMIC DNA]</scope>
    <source>
        <strain evidence="8 9">DSM 19078</strain>
    </source>
</reference>
<evidence type="ECO:0000256" key="3">
    <source>
        <dbReference type="ARBA" id="ARBA00023054"/>
    </source>
</evidence>
<name>A0A5M8FS98_9GAMM</name>
<dbReference type="GO" id="GO:0030313">
    <property type="term" value="C:cell envelope"/>
    <property type="evidence" value="ECO:0007669"/>
    <property type="project" value="UniProtKB-SubCell"/>
</dbReference>
<feature type="domain" description="CusB-like beta-barrel" evidence="6">
    <location>
        <begin position="246"/>
        <end position="319"/>
    </location>
</feature>
<proteinExistence type="inferred from homology"/>
<accession>A0A5M8FS98</accession>
<protein>
    <submittedName>
        <fullName evidence="8">Efflux RND transporter periplasmic adaptor subunit</fullName>
    </submittedName>
</protein>
<dbReference type="Gene3D" id="1.10.287.470">
    <property type="entry name" value="Helix hairpin bin"/>
    <property type="match status" value="1"/>
</dbReference>
<organism evidence="8 9">
    <name type="scientific">Thiohalocapsa marina</name>
    <dbReference type="NCBI Taxonomy" id="424902"/>
    <lineage>
        <taxon>Bacteria</taxon>
        <taxon>Pseudomonadati</taxon>
        <taxon>Pseudomonadota</taxon>
        <taxon>Gammaproteobacteria</taxon>
        <taxon>Chromatiales</taxon>
        <taxon>Chromatiaceae</taxon>
        <taxon>Thiohalocapsa</taxon>
    </lineage>
</organism>
<sequence>MHDLNGDDDLARLLETERQASVRRRRLRWLLVPLLLALGGLAWLLLAPRTNDAPRYETEPVQRGRLVVQVTATGTLQPVNQVEVGTEVSGTIESVAVDYNDRVSAGGVLAQLDTDQLDARLRQSQAALALADARVLEARATVTETGNRLRRTSELIAKKLASPEEMDTASAAFERAQALLAVAKAQVDQAQAQVDADQRAVEKAVIRSPIDGIVLERKVEPGQTVAASLQTPVLFTLAENLAQMELHVDVDEADVGQVAEGQAAEFRVDAYPERSFPAHIEQVRFAPSTTEGVVTYETLLSVDNAHLLLRPGMTATAEILVEQLEDVLLVPSAALRFRPPSTDGTGRSGGGLVGMLLPRPPHGDRRAADSAAKARVWVLRAGAPTPIPVETGASDGTWTQITAGALEPGMAVLTDVLERGG</sequence>
<comment type="subcellular location">
    <subcellularLocation>
        <location evidence="1">Cell envelope</location>
    </subcellularLocation>
</comment>
<dbReference type="PANTHER" id="PTHR32347">
    <property type="entry name" value="EFFLUX SYSTEM COMPONENT YKNX-RELATED"/>
    <property type="match status" value="1"/>
</dbReference>
<comment type="similarity">
    <text evidence="2">Belongs to the membrane fusion protein (MFP) (TC 8.A.1) family.</text>
</comment>